<dbReference type="EMBL" id="JQAT01000002">
    <property type="protein sequence ID" value="KRN28667.1"/>
    <property type="molecule type" value="Genomic_DNA"/>
</dbReference>
<organism evidence="2 3">
    <name type="scientific">Lactobacillus selangorensis</name>
    <dbReference type="NCBI Taxonomy" id="81857"/>
    <lineage>
        <taxon>Bacteria</taxon>
        <taxon>Bacillati</taxon>
        <taxon>Bacillota</taxon>
        <taxon>Bacilli</taxon>
        <taxon>Lactobacillales</taxon>
        <taxon>Lactobacillaceae</taxon>
        <taxon>Lactobacillus</taxon>
    </lineage>
</organism>
<proteinExistence type="predicted"/>
<dbReference type="EMBL" id="JQAZ01000002">
    <property type="protein sequence ID" value="KRN32923.1"/>
    <property type="molecule type" value="Genomic_DNA"/>
</dbReference>
<name>A0A0R2FZN8_9LACO</name>
<evidence type="ECO:0000313" key="3">
    <source>
        <dbReference type="Proteomes" id="UP000051645"/>
    </source>
</evidence>
<dbReference type="RefSeq" id="WP_057769150.1">
    <property type="nucleotide sequence ID" value="NZ_JQAT01000002.1"/>
</dbReference>
<dbReference type="AlphaFoldDB" id="A0A0R2FZN8"/>
<dbReference type="OrthoDB" id="2194429at2"/>
<protein>
    <submittedName>
        <fullName evidence="2">Uncharacterized protein</fullName>
    </submittedName>
</protein>
<comment type="caution">
    <text evidence="2">The sequence shown here is derived from an EMBL/GenBank/DDBJ whole genome shotgun (WGS) entry which is preliminary data.</text>
</comment>
<sequence>MADYAKKEDQTLDDIAKILSNFDDSIAKANTDDAEGHKTRGWFETEKAVWEIKRALHDAGKYDDYSEDEYDKFLKDYNKFIGND</sequence>
<evidence type="ECO:0000313" key="2">
    <source>
        <dbReference type="EMBL" id="KRN32923.1"/>
    </source>
</evidence>
<evidence type="ECO:0000313" key="1">
    <source>
        <dbReference type="EMBL" id="KRN28667.1"/>
    </source>
</evidence>
<dbReference type="Proteomes" id="UP000051645">
    <property type="component" value="Unassembled WGS sequence"/>
</dbReference>
<evidence type="ECO:0000313" key="4">
    <source>
        <dbReference type="Proteomes" id="UP000051751"/>
    </source>
</evidence>
<dbReference type="PATRIC" id="fig|81857.3.peg.872"/>
<reference evidence="3 4" key="1">
    <citation type="journal article" date="2015" name="Genome Announc.">
        <title>Expanding the biotechnology potential of lactobacilli through comparative genomics of 213 strains and associated genera.</title>
        <authorList>
            <person name="Sun Z."/>
            <person name="Harris H.M."/>
            <person name="McCann A."/>
            <person name="Guo C."/>
            <person name="Argimon S."/>
            <person name="Zhang W."/>
            <person name="Yang X."/>
            <person name="Jeffery I.B."/>
            <person name="Cooney J.C."/>
            <person name="Kagawa T.F."/>
            <person name="Liu W."/>
            <person name="Song Y."/>
            <person name="Salvetti E."/>
            <person name="Wrobel A."/>
            <person name="Rasinkangas P."/>
            <person name="Parkhill J."/>
            <person name="Rea M.C."/>
            <person name="O'Sullivan O."/>
            <person name="Ritari J."/>
            <person name="Douillard F.P."/>
            <person name="Paul Ross R."/>
            <person name="Yang R."/>
            <person name="Briner A.E."/>
            <person name="Felis G.E."/>
            <person name="de Vos W.M."/>
            <person name="Barrangou R."/>
            <person name="Klaenhammer T.R."/>
            <person name="Caufield P.W."/>
            <person name="Cui Y."/>
            <person name="Zhang H."/>
            <person name="O'Toole P.W."/>
        </authorList>
    </citation>
    <scope>NUCLEOTIDE SEQUENCE [LARGE SCALE GENOMIC DNA]</scope>
    <source>
        <strain evidence="1 4">ATCC BAA-66</strain>
        <strain evidence="2 3">DSM 13344</strain>
    </source>
</reference>
<keyword evidence="3" id="KW-1185">Reference proteome</keyword>
<dbReference type="STRING" id="81857.IV38_GL000870"/>
<accession>A0A0R2FZN8</accession>
<dbReference type="Proteomes" id="UP000051751">
    <property type="component" value="Unassembled WGS sequence"/>
</dbReference>
<gene>
    <name evidence="1" type="ORF">IV38_GL000870</name>
    <name evidence="2" type="ORF">IV40_GL000983</name>
</gene>